<evidence type="ECO:0000256" key="2">
    <source>
        <dbReference type="SAM" id="SignalP"/>
    </source>
</evidence>
<accession>A0ABV6G6F4</accession>
<sequence>MPPAVRFILPALLMLPALAVRAETPPSPPQPPHSVDVQGQASLDVMPDRANIGAVLRETTPWRSGDERRDSALDEARQRLEARSSKLLDSLRDQGIEPSAISAGSISVQRESRSNDNGAADATPVSERLVIERRFDIELSELSRLPTTLDALFATGVDSLEGIRYDVGDREKFEDRALRQALERARQKAQLIADTLSTGLGEVVRVEEVGAPVMRPMMVSAMRSQAAGSSADYSPGTISVEATVSASWTLDGAEVTP</sequence>
<reference evidence="3 4" key="1">
    <citation type="submission" date="2024-09" db="EMBL/GenBank/DDBJ databases">
        <authorList>
            <person name="Sun Q."/>
            <person name="Mori K."/>
        </authorList>
    </citation>
    <scope>NUCLEOTIDE SEQUENCE [LARGE SCALE GENOMIC DNA]</scope>
    <source>
        <strain evidence="3 4">CCM 7415</strain>
    </source>
</reference>
<evidence type="ECO:0000256" key="1">
    <source>
        <dbReference type="SAM" id="MobiDB-lite"/>
    </source>
</evidence>
<evidence type="ECO:0000313" key="4">
    <source>
        <dbReference type="Proteomes" id="UP001589814"/>
    </source>
</evidence>
<keyword evidence="2" id="KW-0732">Signal</keyword>
<keyword evidence="4" id="KW-1185">Reference proteome</keyword>
<dbReference type="InterPro" id="IPR007497">
    <property type="entry name" value="SIMPL/DUF541"/>
</dbReference>
<proteinExistence type="predicted"/>
<feature type="chain" id="PRO_5045730039" evidence="2">
    <location>
        <begin position="23"/>
        <end position="257"/>
    </location>
</feature>
<name>A0ABV6G6F4_9GAMM</name>
<dbReference type="PANTHER" id="PTHR34387">
    <property type="entry name" value="SLR1258 PROTEIN"/>
    <property type="match status" value="1"/>
</dbReference>
<dbReference type="PANTHER" id="PTHR34387:SF2">
    <property type="entry name" value="SLR1258 PROTEIN"/>
    <property type="match status" value="1"/>
</dbReference>
<dbReference type="Pfam" id="PF04402">
    <property type="entry name" value="SIMPL"/>
    <property type="match status" value="1"/>
</dbReference>
<feature type="region of interest" description="Disordered" evidence="1">
    <location>
        <begin position="102"/>
        <end position="122"/>
    </location>
</feature>
<comment type="caution">
    <text evidence="3">The sequence shown here is derived from an EMBL/GenBank/DDBJ whole genome shotgun (WGS) entry which is preliminary data.</text>
</comment>
<feature type="region of interest" description="Disordered" evidence="1">
    <location>
        <begin position="23"/>
        <end position="43"/>
    </location>
</feature>
<dbReference type="InterPro" id="IPR052022">
    <property type="entry name" value="26kDa_periplasmic_antigen"/>
</dbReference>
<protein>
    <submittedName>
        <fullName evidence="3">SIMPL domain-containing protein</fullName>
    </submittedName>
</protein>
<dbReference type="RefSeq" id="WP_033195592.1">
    <property type="nucleotide sequence ID" value="NZ_JBHLVX010000055.1"/>
</dbReference>
<gene>
    <name evidence="3" type="ORF">ACFFHW_14810</name>
</gene>
<dbReference type="Gene3D" id="3.30.110.170">
    <property type="entry name" value="Protein of unknown function (DUF541), domain 1"/>
    <property type="match status" value="1"/>
</dbReference>
<evidence type="ECO:0000313" key="3">
    <source>
        <dbReference type="EMBL" id="MFC0269240.1"/>
    </source>
</evidence>
<feature type="signal peptide" evidence="2">
    <location>
        <begin position="1"/>
        <end position="22"/>
    </location>
</feature>
<organism evidence="3 4">
    <name type="scientific">Kushneria aurantia</name>
    <dbReference type="NCBI Taxonomy" id="504092"/>
    <lineage>
        <taxon>Bacteria</taxon>
        <taxon>Pseudomonadati</taxon>
        <taxon>Pseudomonadota</taxon>
        <taxon>Gammaproteobacteria</taxon>
        <taxon>Oceanospirillales</taxon>
        <taxon>Halomonadaceae</taxon>
        <taxon>Kushneria</taxon>
    </lineage>
</organism>
<dbReference type="Proteomes" id="UP001589814">
    <property type="component" value="Unassembled WGS sequence"/>
</dbReference>
<dbReference type="Gene3D" id="3.30.70.2970">
    <property type="entry name" value="Protein of unknown function (DUF541), domain 2"/>
    <property type="match status" value="1"/>
</dbReference>
<dbReference type="EMBL" id="JBHLVX010000055">
    <property type="protein sequence ID" value="MFC0269240.1"/>
    <property type="molecule type" value="Genomic_DNA"/>
</dbReference>